<dbReference type="EMBL" id="JAOQJX010000007">
    <property type="protein sequence ID" value="MCU6747309.1"/>
    <property type="molecule type" value="Genomic_DNA"/>
</dbReference>
<dbReference type="Gene3D" id="2.60.120.10">
    <property type="entry name" value="Jelly Rolls"/>
    <property type="match status" value="2"/>
</dbReference>
<reference evidence="7 8" key="1">
    <citation type="journal article" date="2021" name="ISME Commun">
        <title>Automated analysis of genomic sequences facilitates high-throughput and comprehensive description of bacteria.</title>
        <authorList>
            <person name="Hitch T.C.A."/>
        </authorList>
    </citation>
    <scope>NUCLEOTIDE SEQUENCE [LARGE SCALE GENOMIC DNA]</scope>
    <source>
        <strain evidence="7 8">H2_18</strain>
    </source>
</reference>
<feature type="domain" description="Phosphomannose isomerase type I catalytic" evidence="5">
    <location>
        <begin position="19"/>
        <end position="90"/>
    </location>
</feature>
<dbReference type="InterPro" id="IPR014710">
    <property type="entry name" value="RmlC-like_jellyroll"/>
</dbReference>
<sequence>MKELIFLETELKKMIWGEEQWVISANEKGDCKVRNEQWKGKTLSELWEEKPELFGNLKKEYFPLLIKVIQAKEDLSIQVHPDDAYAEENEEGSPGKNECWYILDCEKDAFLIIGHNAESKQELQEMIENGRWESLFKKVPVQKGDFIKIDAGTLHAIKGGITLLEIQENSDLTYRVYDYGRLKNGKPRELHTEKALAVIKVPAESIEESVYRAGDIQKNQEELLGENEYYKVFRVCVSRNFEMKQTFPFMIVSVIQGAGMLNDRRIKKGEHFIVPFDYGNMYFSGNMELICSAYPIRSKIKS</sequence>
<protein>
    <recommendedName>
        <fullName evidence="3">Phosphohexomutase</fullName>
    </recommendedName>
    <alternativeName>
        <fullName evidence="4">Phosphomannose isomerase</fullName>
    </alternativeName>
</protein>
<proteinExistence type="predicted"/>
<organism evidence="7 8">
    <name type="scientific">Faecalicatena acetigenes</name>
    <dbReference type="NCBI Taxonomy" id="2981790"/>
    <lineage>
        <taxon>Bacteria</taxon>
        <taxon>Bacillati</taxon>
        <taxon>Bacillota</taxon>
        <taxon>Clostridia</taxon>
        <taxon>Lachnospirales</taxon>
        <taxon>Lachnospiraceae</taxon>
        <taxon>Faecalicatena</taxon>
    </lineage>
</organism>
<dbReference type="SUPFAM" id="SSF51182">
    <property type="entry name" value="RmlC-like cupins"/>
    <property type="match status" value="1"/>
</dbReference>
<gene>
    <name evidence="7" type="ORF">OCV51_06520</name>
</gene>
<dbReference type="Proteomes" id="UP001652394">
    <property type="component" value="Unassembled WGS sequence"/>
</dbReference>
<dbReference type="InterPro" id="IPR014628">
    <property type="entry name" value="Man6P_isomerase_Firm_short"/>
</dbReference>
<evidence type="ECO:0000256" key="2">
    <source>
        <dbReference type="ARBA" id="ARBA00022833"/>
    </source>
</evidence>
<keyword evidence="7" id="KW-0413">Isomerase</keyword>
<evidence type="ECO:0000259" key="5">
    <source>
        <dbReference type="Pfam" id="PF20511"/>
    </source>
</evidence>
<evidence type="ECO:0000313" key="8">
    <source>
        <dbReference type="Proteomes" id="UP001652394"/>
    </source>
</evidence>
<evidence type="ECO:0000256" key="4">
    <source>
        <dbReference type="ARBA" id="ARBA00030762"/>
    </source>
</evidence>
<dbReference type="InterPro" id="IPR011051">
    <property type="entry name" value="RmlC_Cupin_sf"/>
</dbReference>
<dbReference type="PANTHER" id="PTHR42742">
    <property type="entry name" value="TRANSCRIPTIONAL REPRESSOR MPRA"/>
    <property type="match status" value="1"/>
</dbReference>
<dbReference type="CDD" id="cd07010">
    <property type="entry name" value="cupin_PMI_type_I_N_bac"/>
    <property type="match status" value="1"/>
</dbReference>
<dbReference type="Pfam" id="PF21621">
    <property type="entry name" value="MPI_cupin_dom"/>
    <property type="match status" value="1"/>
</dbReference>
<evidence type="ECO:0000313" key="7">
    <source>
        <dbReference type="EMBL" id="MCU6747309.1"/>
    </source>
</evidence>
<accession>A0ABT2TC69</accession>
<dbReference type="InterPro" id="IPR051804">
    <property type="entry name" value="Carb_Metab_Reg_Kinase/Isom"/>
</dbReference>
<evidence type="ECO:0000256" key="3">
    <source>
        <dbReference type="ARBA" id="ARBA00029741"/>
    </source>
</evidence>
<feature type="domain" description="Mannose-6-phosphate isomerase cupin" evidence="6">
    <location>
        <begin position="226"/>
        <end position="292"/>
    </location>
</feature>
<dbReference type="RefSeq" id="WP_267304045.1">
    <property type="nucleotide sequence ID" value="NZ_JAOQJX010000007.1"/>
</dbReference>
<dbReference type="InterPro" id="IPR049071">
    <property type="entry name" value="MPI_cupin_dom"/>
</dbReference>
<keyword evidence="2" id="KW-0862">Zinc</keyword>
<keyword evidence="8" id="KW-1185">Reference proteome</keyword>
<dbReference type="PIRSF" id="PIRSF036894">
    <property type="entry name" value="PMI_Firm_short"/>
    <property type="match status" value="1"/>
</dbReference>
<evidence type="ECO:0000259" key="6">
    <source>
        <dbReference type="Pfam" id="PF21621"/>
    </source>
</evidence>
<dbReference type="Pfam" id="PF20511">
    <property type="entry name" value="PMI_typeI_cat"/>
    <property type="match status" value="1"/>
</dbReference>
<name>A0ABT2TC69_9FIRM</name>
<dbReference type="PANTHER" id="PTHR42742:SF3">
    <property type="entry name" value="FRUCTOKINASE"/>
    <property type="match status" value="1"/>
</dbReference>
<dbReference type="GO" id="GO:0016853">
    <property type="term" value="F:isomerase activity"/>
    <property type="evidence" value="ECO:0007669"/>
    <property type="project" value="UniProtKB-KW"/>
</dbReference>
<keyword evidence="1" id="KW-0479">Metal-binding</keyword>
<comment type="caution">
    <text evidence="7">The sequence shown here is derived from an EMBL/GenBank/DDBJ whole genome shotgun (WGS) entry which is preliminary data.</text>
</comment>
<dbReference type="InterPro" id="IPR046457">
    <property type="entry name" value="PMI_typeI_cat"/>
</dbReference>
<evidence type="ECO:0000256" key="1">
    <source>
        <dbReference type="ARBA" id="ARBA00022723"/>
    </source>
</evidence>